<evidence type="ECO:0000256" key="3">
    <source>
        <dbReference type="ARBA" id="ARBA00004370"/>
    </source>
</evidence>
<gene>
    <name evidence="8" type="ORF">FIE12Z_6894</name>
</gene>
<name>A0A395MP38_9HYPO</name>
<dbReference type="Proteomes" id="UP000265631">
    <property type="component" value="Unassembled WGS sequence"/>
</dbReference>
<evidence type="ECO:0000313" key="9">
    <source>
        <dbReference type="Proteomes" id="UP000265631"/>
    </source>
</evidence>
<keyword evidence="5" id="KW-0496">Mitochondrion</keyword>
<evidence type="ECO:0000256" key="4">
    <source>
        <dbReference type="ARBA" id="ARBA00022824"/>
    </source>
</evidence>
<evidence type="ECO:0000256" key="6">
    <source>
        <dbReference type="ARBA" id="ARBA00023136"/>
    </source>
</evidence>
<keyword evidence="9" id="KW-1185">Reference proteome</keyword>
<dbReference type="Gene3D" id="3.40.50.1820">
    <property type="entry name" value="alpha/beta hydrolase"/>
    <property type="match status" value="1"/>
</dbReference>
<comment type="subcellular location">
    <subcellularLocation>
        <location evidence="2">Endoplasmic reticulum</location>
    </subcellularLocation>
    <subcellularLocation>
        <location evidence="3">Membrane</location>
    </subcellularLocation>
    <subcellularLocation>
        <location evidence="1">Mitochondrion</location>
    </subcellularLocation>
</comment>
<dbReference type="SUPFAM" id="SSF53474">
    <property type="entry name" value="alpha/beta-Hydrolases"/>
    <property type="match status" value="1"/>
</dbReference>
<dbReference type="GO" id="GO:0005783">
    <property type="term" value="C:endoplasmic reticulum"/>
    <property type="evidence" value="ECO:0007669"/>
    <property type="project" value="UniProtKB-SubCell"/>
</dbReference>
<dbReference type="EMBL" id="PXXK01000193">
    <property type="protein sequence ID" value="RFN48839.1"/>
    <property type="molecule type" value="Genomic_DNA"/>
</dbReference>
<evidence type="ECO:0000256" key="1">
    <source>
        <dbReference type="ARBA" id="ARBA00004173"/>
    </source>
</evidence>
<evidence type="ECO:0000256" key="2">
    <source>
        <dbReference type="ARBA" id="ARBA00004240"/>
    </source>
</evidence>
<keyword evidence="7" id="KW-1133">Transmembrane helix</keyword>
<comment type="caution">
    <text evidence="8">The sequence shown here is derived from an EMBL/GenBank/DDBJ whole genome shotgun (WGS) entry which is preliminary data.</text>
</comment>
<dbReference type="PANTHER" id="PTHR48182">
    <property type="entry name" value="PROTEIN SERAC1"/>
    <property type="match status" value="1"/>
</dbReference>
<accession>A0A395MP38</accession>
<proteinExistence type="predicted"/>
<dbReference type="InterPro" id="IPR052374">
    <property type="entry name" value="SERAC1"/>
</dbReference>
<dbReference type="GO" id="GO:0005739">
    <property type="term" value="C:mitochondrion"/>
    <property type="evidence" value="ECO:0007669"/>
    <property type="project" value="UniProtKB-SubCell"/>
</dbReference>
<keyword evidence="4" id="KW-0256">Endoplasmic reticulum</keyword>
<keyword evidence="6 7" id="KW-0472">Membrane</keyword>
<evidence type="ECO:0000256" key="5">
    <source>
        <dbReference type="ARBA" id="ARBA00023128"/>
    </source>
</evidence>
<sequence length="673" mass="75603">MELFNTSHALVIALIVLGTLLIAQVFDLSKLRGRSRGHSVVKAKDVCHSRTYRVQGVPIEWDKERLRCFLVESGVSATPVVQSLARESHNRSSTATVVFQDSPTIFQVQLPEVFAVTTPKRPMYLELDTQFVGLTTLYSPLPDDHRIDIIAIPGLGGHALGSFKERNGEHVWLRDSLPFDVTKNDHQRPISRVMTYGYESSLADSDNVQTLEDLSIGFIEVLSRLSRLSGRKPMFIIAHSLGGLIIKQTLIDLERSNREDYKCLAEMIAGLFFFGVPHDGMDIEALIPMVGDGPNRFLLESINRLNPQILNSQQRDFREFGLDGSREIVCFYETVKSPTAERNPNGTWSLTGPPALLVTKSSATMDHRQDLICAIARTHQNMVKFKAHDPEYNRVIGFFHQALESVSSNSGDFMPSEEKRMALWCANRTNPSRKPRKLVSIPADYFICLHEDDFDQDFPGRRFWYRETVEKNGYPSCITVGQHILTKSTRPVGDKIITCRRICNLQIRGRVKWIDPGDYYVVWLLWLLAGNDCPSSSQGVPTGWIPSSCPSNTVCERSFPSGHSPDMKDSGWFYPWGLRCSAGQAKNPGTFLDEGVDVDQHPCIPDQLLCNGYQELSISTGLWNTLRNTGWCEVKGPKVTVRSDGELYLVISKDFQRKWVGGVSFGGVKLVPT</sequence>
<evidence type="ECO:0000313" key="8">
    <source>
        <dbReference type="EMBL" id="RFN48839.1"/>
    </source>
</evidence>
<feature type="transmembrane region" description="Helical" evidence="7">
    <location>
        <begin position="6"/>
        <end position="26"/>
    </location>
</feature>
<reference evidence="8 9" key="1">
    <citation type="journal article" date="2018" name="PLoS Pathog.">
        <title>Evolution of structural diversity of trichothecenes, a family of toxins produced by plant pathogenic and entomopathogenic fungi.</title>
        <authorList>
            <person name="Proctor R.H."/>
            <person name="McCormick S.P."/>
            <person name="Kim H.S."/>
            <person name="Cardoza R.E."/>
            <person name="Stanley A.M."/>
            <person name="Lindo L."/>
            <person name="Kelly A."/>
            <person name="Brown D.W."/>
            <person name="Lee T."/>
            <person name="Vaughan M.M."/>
            <person name="Alexander N.J."/>
            <person name="Busman M."/>
            <person name="Gutierrez S."/>
        </authorList>
    </citation>
    <scope>NUCLEOTIDE SEQUENCE [LARGE SCALE GENOMIC DNA]</scope>
    <source>
        <strain evidence="8 9">NRRL 13405</strain>
    </source>
</reference>
<evidence type="ECO:0000256" key="7">
    <source>
        <dbReference type="SAM" id="Phobius"/>
    </source>
</evidence>
<dbReference type="InterPro" id="IPR029058">
    <property type="entry name" value="AB_hydrolase_fold"/>
</dbReference>
<organism evidence="8 9">
    <name type="scientific">Fusarium flagelliforme</name>
    <dbReference type="NCBI Taxonomy" id="2675880"/>
    <lineage>
        <taxon>Eukaryota</taxon>
        <taxon>Fungi</taxon>
        <taxon>Dikarya</taxon>
        <taxon>Ascomycota</taxon>
        <taxon>Pezizomycotina</taxon>
        <taxon>Sordariomycetes</taxon>
        <taxon>Hypocreomycetidae</taxon>
        <taxon>Hypocreales</taxon>
        <taxon>Nectriaceae</taxon>
        <taxon>Fusarium</taxon>
        <taxon>Fusarium incarnatum-equiseti species complex</taxon>
    </lineage>
</organism>
<dbReference type="PANTHER" id="PTHR48182:SF2">
    <property type="entry name" value="PROTEIN SERAC1"/>
    <property type="match status" value="1"/>
</dbReference>
<evidence type="ECO:0008006" key="10">
    <source>
        <dbReference type="Google" id="ProtNLM"/>
    </source>
</evidence>
<protein>
    <recommendedName>
        <fullName evidence="10">DUF676 domain-containing protein</fullName>
    </recommendedName>
</protein>
<keyword evidence="7" id="KW-0812">Transmembrane</keyword>
<dbReference type="AlphaFoldDB" id="A0A395MP38"/>
<dbReference type="GO" id="GO:0016020">
    <property type="term" value="C:membrane"/>
    <property type="evidence" value="ECO:0007669"/>
    <property type="project" value="UniProtKB-SubCell"/>
</dbReference>